<feature type="transmembrane region" description="Helical" evidence="7">
    <location>
        <begin position="407"/>
        <end position="427"/>
    </location>
</feature>
<keyword evidence="6 7" id="KW-0472">Membrane</keyword>
<accession>A0ABQ4GAZ9</accession>
<feature type="transmembrane region" description="Helical" evidence="7">
    <location>
        <begin position="283"/>
        <end position="303"/>
    </location>
</feature>
<keyword evidence="10" id="KW-1185">Reference proteome</keyword>
<feature type="transmembrane region" description="Helical" evidence="7">
    <location>
        <begin position="122"/>
        <end position="141"/>
    </location>
</feature>
<reference evidence="9 10" key="1">
    <citation type="submission" date="2021-01" db="EMBL/GenBank/DDBJ databases">
        <title>Whole genome shotgun sequence of Microbispora corallina NBRC 16416.</title>
        <authorList>
            <person name="Komaki H."/>
            <person name="Tamura T."/>
        </authorList>
    </citation>
    <scope>NUCLEOTIDE SEQUENCE [LARGE SCALE GENOMIC DNA]</scope>
    <source>
        <strain evidence="9 10">NBRC 16416</strain>
    </source>
</reference>
<dbReference type="PROSITE" id="PS50850">
    <property type="entry name" value="MFS"/>
    <property type="match status" value="1"/>
</dbReference>
<dbReference type="Pfam" id="PF07690">
    <property type="entry name" value="MFS_1"/>
    <property type="match status" value="1"/>
</dbReference>
<dbReference type="PANTHER" id="PTHR42718">
    <property type="entry name" value="MAJOR FACILITATOR SUPERFAMILY MULTIDRUG TRANSPORTER MFSC"/>
    <property type="match status" value="1"/>
</dbReference>
<dbReference type="CDD" id="cd17321">
    <property type="entry name" value="MFS_MMR_MDR_like"/>
    <property type="match status" value="1"/>
</dbReference>
<feature type="transmembrane region" description="Helical" evidence="7">
    <location>
        <begin position="315"/>
        <end position="335"/>
    </location>
</feature>
<dbReference type="Gene3D" id="1.20.1720.10">
    <property type="entry name" value="Multidrug resistance protein D"/>
    <property type="match status" value="1"/>
</dbReference>
<evidence type="ECO:0000259" key="8">
    <source>
        <dbReference type="PROSITE" id="PS50850"/>
    </source>
</evidence>
<feature type="transmembrane region" description="Helical" evidence="7">
    <location>
        <begin position="214"/>
        <end position="232"/>
    </location>
</feature>
<feature type="domain" description="Major facilitator superfamily (MFS) profile" evidence="8">
    <location>
        <begin position="27"/>
        <end position="477"/>
    </location>
</feature>
<evidence type="ECO:0000256" key="4">
    <source>
        <dbReference type="ARBA" id="ARBA00022692"/>
    </source>
</evidence>
<dbReference type="PANTHER" id="PTHR42718:SF46">
    <property type="entry name" value="BLR6921 PROTEIN"/>
    <property type="match status" value="1"/>
</dbReference>
<proteinExistence type="predicted"/>
<dbReference type="InterPro" id="IPR020846">
    <property type="entry name" value="MFS_dom"/>
</dbReference>
<feature type="transmembrane region" description="Helical" evidence="7">
    <location>
        <begin position="93"/>
        <end position="116"/>
    </location>
</feature>
<dbReference type="EMBL" id="BOOC01000054">
    <property type="protein sequence ID" value="GIH44254.1"/>
    <property type="molecule type" value="Genomic_DNA"/>
</dbReference>
<protein>
    <submittedName>
        <fullName evidence="9">MFS transporter</fullName>
    </submittedName>
</protein>
<sequence length="483" mass="49665">MTSTFPARSSGGPRGRADRTTVRQGLALAVLLTANFTVTADFSILNVALPRIGAEIGFSLGGLQWVATSFSLCSAGFILLFGRIADLFGRRRIFLLGIAALGASSLAGGLAAAPWILIVARVIQGLATAAVTPAALSLLTTSFPEGPLRERALGLNGALMAGGFTTGAVAGGLLTDLLSWRWAFFVNVIIAVAVLAAGPTVLPESRPRRRPRMDIPGALTVTLALLALIYGLTQAGERSWTDPHVYAALALGATLLALFAAVEKRADEPLIPTRILRLPAVRCGNIAGLLAFATITSVVYLQTLYSQDVLGHSPLWTGCSFTAMGGGSILGGALGPKIIARIGIRTAFTLGLTLQGVTTLPLAFLGFDGAWTAVLLAATFLAGAGNLVAIVAFMVTATSGLSDRDQGIATGLATMSQQIGFTVGIPVMSAITTARLHALGASTPYTLLHSLTLALAVNALICLASAPLLHRVLPASGPRPATS</sequence>
<feature type="transmembrane region" description="Helical" evidence="7">
    <location>
        <begin position="180"/>
        <end position="202"/>
    </location>
</feature>
<dbReference type="PRINTS" id="PR01036">
    <property type="entry name" value="TCRTETB"/>
</dbReference>
<comment type="caution">
    <text evidence="9">The sequence shown here is derived from an EMBL/GenBank/DDBJ whole genome shotgun (WGS) entry which is preliminary data.</text>
</comment>
<feature type="transmembrane region" description="Helical" evidence="7">
    <location>
        <begin position="26"/>
        <end position="49"/>
    </location>
</feature>
<keyword evidence="5 7" id="KW-1133">Transmembrane helix</keyword>
<gene>
    <name evidence="9" type="ORF">Mco01_72540</name>
</gene>
<organism evidence="9 10">
    <name type="scientific">Microbispora corallina</name>
    <dbReference type="NCBI Taxonomy" id="83302"/>
    <lineage>
        <taxon>Bacteria</taxon>
        <taxon>Bacillati</taxon>
        <taxon>Actinomycetota</taxon>
        <taxon>Actinomycetes</taxon>
        <taxon>Streptosporangiales</taxon>
        <taxon>Streptosporangiaceae</taxon>
        <taxon>Microbispora</taxon>
    </lineage>
</organism>
<feature type="transmembrane region" description="Helical" evidence="7">
    <location>
        <begin position="347"/>
        <end position="367"/>
    </location>
</feature>
<evidence type="ECO:0000256" key="7">
    <source>
        <dbReference type="SAM" id="Phobius"/>
    </source>
</evidence>
<evidence type="ECO:0000313" key="9">
    <source>
        <dbReference type="EMBL" id="GIH44254.1"/>
    </source>
</evidence>
<evidence type="ECO:0000256" key="5">
    <source>
        <dbReference type="ARBA" id="ARBA00022989"/>
    </source>
</evidence>
<keyword evidence="3" id="KW-1003">Cell membrane</keyword>
<feature type="transmembrane region" description="Helical" evidence="7">
    <location>
        <begin position="153"/>
        <end position="174"/>
    </location>
</feature>
<dbReference type="RefSeq" id="WP_204061252.1">
    <property type="nucleotide sequence ID" value="NZ_BAAAGP010000045.1"/>
</dbReference>
<dbReference type="Gene3D" id="1.20.1250.20">
    <property type="entry name" value="MFS general substrate transporter like domains"/>
    <property type="match status" value="1"/>
</dbReference>
<evidence type="ECO:0000313" key="10">
    <source>
        <dbReference type="Proteomes" id="UP000603904"/>
    </source>
</evidence>
<feature type="transmembrane region" description="Helical" evidence="7">
    <location>
        <begin position="373"/>
        <end position="395"/>
    </location>
</feature>
<keyword evidence="4 7" id="KW-0812">Transmembrane</keyword>
<dbReference type="Proteomes" id="UP000603904">
    <property type="component" value="Unassembled WGS sequence"/>
</dbReference>
<comment type="subcellular location">
    <subcellularLocation>
        <location evidence="1">Cell membrane</location>
        <topology evidence="1">Multi-pass membrane protein</topology>
    </subcellularLocation>
</comment>
<dbReference type="InterPro" id="IPR011701">
    <property type="entry name" value="MFS"/>
</dbReference>
<evidence type="ECO:0000256" key="3">
    <source>
        <dbReference type="ARBA" id="ARBA00022475"/>
    </source>
</evidence>
<keyword evidence="2" id="KW-0813">Transport</keyword>
<evidence type="ECO:0000256" key="6">
    <source>
        <dbReference type="ARBA" id="ARBA00023136"/>
    </source>
</evidence>
<feature type="transmembrane region" description="Helical" evidence="7">
    <location>
        <begin position="61"/>
        <end position="81"/>
    </location>
</feature>
<dbReference type="SUPFAM" id="SSF103473">
    <property type="entry name" value="MFS general substrate transporter"/>
    <property type="match status" value="1"/>
</dbReference>
<feature type="transmembrane region" description="Helical" evidence="7">
    <location>
        <begin position="447"/>
        <end position="469"/>
    </location>
</feature>
<feature type="transmembrane region" description="Helical" evidence="7">
    <location>
        <begin position="244"/>
        <end position="262"/>
    </location>
</feature>
<evidence type="ECO:0000256" key="1">
    <source>
        <dbReference type="ARBA" id="ARBA00004651"/>
    </source>
</evidence>
<name>A0ABQ4GAZ9_9ACTN</name>
<evidence type="ECO:0000256" key="2">
    <source>
        <dbReference type="ARBA" id="ARBA00022448"/>
    </source>
</evidence>
<dbReference type="InterPro" id="IPR036259">
    <property type="entry name" value="MFS_trans_sf"/>
</dbReference>